<dbReference type="SUPFAM" id="SSF81585">
    <property type="entry name" value="PsbU/PolX domain-like"/>
    <property type="match status" value="1"/>
</dbReference>
<dbReference type="InterPro" id="IPR019554">
    <property type="entry name" value="Soluble_ligand-bd"/>
</dbReference>
<name>E6Q6A2_9ZZZZ</name>
<sequence>MKRWIALPVVAVLVALLAFHPAPTPLVVAPAAPVHAGTRRAGSRKPSHRARRMLATVLVDVAGRVAHPGLYHLPVGARAVAALAAAGGVLPAADIDRVDLAALLVDGEELLVPRIGASAGRRSTLRVPRTARGKRGKKAAALVGARVDLNGADASALAAVPGIGPIVAGRILALRRRDGPFDSLDQLLDVAGMSPSRLDLARPYLRV</sequence>
<dbReference type="EMBL" id="CABO01000041">
    <property type="protein sequence ID" value="CBI02726.1"/>
    <property type="molecule type" value="Genomic_DNA"/>
</dbReference>
<dbReference type="Gene3D" id="1.10.150.310">
    <property type="entry name" value="Tex RuvX-like domain-like"/>
    <property type="match status" value="1"/>
</dbReference>
<gene>
    <name evidence="2" type="ORF">CARN4_2571</name>
</gene>
<dbReference type="Gene3D" id="3.10.560.10">
    <property type="entry name" value="Outer membrane lipoprotein wza domain like"/>
    <property type="match status" value="1"/>
</dbReference>
<dbReference type="GO" id="GO:0003677">
    <property type="term" value="F:DNA binding"/>
    <property type="evidence" value="ECO:0007669"/>
    <property type="project" value="UniProtKB-KW"/>
</dbReference>
<protein>
    <submittedName>
        <fullName evidence="2">Helix-hairpin-helix DNA-binding, class 1</fullName>
    </submittedName>
</protein>
<dbReference type="AlphaFoldDB" id="E6Q6A2"/>
<dbReference type="InterPro" id="IPR051675">
    <property type="entry name" value="Endo/Exo/Phosphatase_dom_1"/>
</dbReference>
<feature type="domain" description="Soluble ligand binding" evidence="1">
    <location>
        <begin position="59"/>
        <end position="109"/>
    </location>
</feature>
<reference evidence="2" key="1">
    <citation type="submission" date="2009-10" db="EMBL/GenBank/DDBJ databases">
        <title>Diversity of trophic interactions inside an arsenic-rich microbial ecosystem.</title>
        <authorList>
            <person name="Bertin P.N."/>
            <person name="Heinrich-Salmeron A."/>
            <person name="Pelletier E."/>
            <person name="Goulhen-Chollet F."/>
            <person name="Arsene-Ploetze F."/>
            <person name="Gallien S."/>
            <person name="Calteau A."/>
            <person name="Vallenet D."/>
            <person name="Casiot C."/>
            <person name="Chane-Woon-Ming B."/>
            <person name="Giloteaux L."/>
            <person name="Barakat M."/>
            <person name="Bonnefoy V."/>
            <person name="Bruneel O."/>
            <person name="Chandler M."/>
            <person name="Cleiss J."/>
            <person name="Duran R."/>
            <person name="Elbaz-Poulichet F."/>
            <person name="Fonknechten N."/>
            <person name="Lauga B."/>
            <person name="Mornico D."/>
            <person name="Ortet P."/>
            <person name="Schaeffer C."/>
            <person name="Siguier P."/>
            <person name="Alexander Thil Smith A."/>
            <person name="Van Dorsselaer A."/>
            <person name="Weissenbach J."/>
            <person name="Medigue C."/>
            <person name="Le Paslier D."/>
        </authorList>
    </citation>
    <scope>NUCLEOTIDE SEQUENCE</scope>
</reference>
<evidence type="ECO:0000259" key="1">
    <source>
        <dbReference type="Pfam" id="PF10531"/>
    </source>
</evidence>
<proteinExistence type="predicted"/>
<accession>E6Q6A2</accession>
<evidence type="ECO:0000313" key="2">
    <source>
        <dbReference type="EMBL" id="CBI02726.1"/>
    </source>
</evidence>
<dbReference type="GO" id="GO:0015627">
    <property type="term" value="C:type II protein secretion system complex"/>
    <property type="evidence" value="ECO:0007669"/>
    <property type="project" value="TreeGrafter"/>
</dbReference>
<keyword evidence="2" id="KW-0238">DNA-binding</keyword>
<dbReference type="Pfam" id="PF12836">
    <property type="entry name" value="HHH_3"/>
    <property type="match status" value="1"/>
</dbReference>
<organism evidence="2">
    <name type="scientific">mine drainage metagenome</name>
    <dbReference type="NCBI Taxonomy" id="410659"/>
    <lineage>
        <taxon>unclassified sequences</taxon>
        <taxon>metagenomes</taxon>
        <taxon>ecological metagenomes</taxon>
    </lineage>
</organism>
<dbReference type="GO" id="GO:0015628">
    <property type="term" value="P:protein secretion by the type II secretion system"/>
    <property type="evidence" value="ECO:0007669"/>
    <property type="project" value="TreeGrafter"/>
</dbReference>
<comment type="caution">
    <text evidence="2">The sequence shown here is derived from an EMBL/GenBank/DDBJ whole genome shotgun (WGS) entry which is preliminary data.</text>
</comment>
<dbReference type="Pfam" id="PF10531">
    <property type="entry name" value="SLBB"/>
    <property type="match status" value="1"/>
</dbReference>
<dbReference type="PANTHER" id="PTHR21180:SF32">
    <property type="entry name" value="ENDONUCLEASE_EXONUCLEASE_PHOSPHATASE FAMILY DOMAIN-CONTAINING PROTEIN 1"/>
    <property type="match status" value="1"/>
</dbReference>
<dbReference type="PANTHER" id="PTHR21180">
    <property type="entry name" value="ENDONUCLEASE/EXONUCLEASE/PHOSPHATASE FAMILY DOMAIN-CONTAINING PROTEIN 1"/>
    <property type="match status" value="1"/>
</dbReference>